<sequence>NKLFGFLDPNRILVHTKPAEVIQTYIQNKLDGEPKKCYLGPLLNSNHWQLFVICPEDNIIFWFCSLNRSPKKNIKVILEGALEGYHLLRGIKKKKPNWKNIMGHQQDNGWACGYYVMKNMFDIIDACIVERFNEIFTDTSSYEKESIDHIRQLWAQFFLQKVEEQENQEKKDLMTKQKRLKKTYI</sequence>
<dbReference type="Gene3D" id="3.40.395.10">
    <property type="entry name" value="Adenoviral Proteinase, Chain A"/>
    <property type="match status" value="1"/>
</dbReference>
<comment type="caution">
    <text evidence="1">The sequence shown here is derived from an EMBL/GenBank/DDBJ whole genome shotgun (WGS) entry which is preliminary data.</text>
</comment>
<proteinExistence type="predicted"/>
<dbReference type="Gramene" id="Psat01G0236500-T2">
    <property type="protein sequence ID" value="KAI5443683.1"/>
    <property type="gene ID" value="KIW84_012365"/>
</dbReference>
<dbReference type="EMBL" id="JAMSHJ010000001">
    <property type="protein sequence ID" value="KAI5443683.1"/>
    <property type="molecule type" value="Genomic_DNA"/>
</dbReference>
<dbReference type="SUPFAM" id="SSF54001">
    <property type="entry name" value="Cysteine proteinases"/>
    <property type="match status" value="1"/>
</dbReference>
<reference evidence="1 2" key="1">
    <citation type="journal article" date="2022" name="Nat. Genet.">
        <title>Improved pea reference genome and pan-genome highlight genomic features and evolutionary characteristics.</title>
        <authorList>
            <person name="Yang T."/>
            <person name="Liu R."/>
            <person name="Luo Y."/>
            <person name="Hu S."/>
            <person name="Wang D."/>
            <person name="Wang C."/>
            <person name="Pandey M.K."/>
            <person name="Ge S."/>
            <person name="Xu Q."/>
            <person name="Li N."/>
            <person name="Li G."/>
            <person name="Huang Y."/>
            <person name="Saxena R.K."/>
            <person name="Ji Y."/>
            <person name="Li M."/>
            <person name="Yan X."/>
            <person name="He Y."/>
            <person name="Liu Y."/>
            <person name="Wang X."/>
            <person name="Xiang C."/>
            <person name="Varshney R.K."/>
            <person name="Ding H."/>
            <person name="Gao S."/>
            <person name="Zong X."/>
        </authorList>
    </citation>
    <scope>NUCLEOTIDE SEQUENCE [LARGE SCALE GENOMIC DNA]</scope>
    <source>
        <strain evidence="1 2">cv. Zhongwan 6</strain>
    </source>
</reference>
<dbReference type="Proteomes" id="UP001058974">
    <property type="component" value="Chromosome 1"/>
</dbReference>
<accession>A0A9D5BHC3</accession>
<dbReference type="AlphaFoldDB" id="A0A9D5BHC3"/>
<dbReference type="InterPro" id="IPR038765">
    <property type="entry name" value="Papain-like_cys_pep_sf"/>
</dbReference>
<protein>
    <recommendedName>
        <fullName evidence="3">Ubiquitin-like protease family profile domain-containing protein</fullName>
    </recommendedName>
</protein>
<name>A0A9D5BHC3_PEA</name>
<evidence type="ECO:0000313" key="1">
    <source>
        <dbReference type="EMBL" id="KAI5443683.1"/>
    </source>
</evidence>
<feature type="non-terminal residue" evidence="1">
    <location>
        <position position="185"/>
    </location>
</feature>
<dbReference type="PANTHER" id="PTHR33018:SF34">
    <property type="entry name" value="OS02G0472350 PROTEIN"/>
    <property type="match status" value="1"/>
</dbReference>
<dbReference type="PANTHER" id="PTHR33018">
    <property type="entry name" value="OS10G0338966 PROTEIN-RELATED"/>
    <property type="match status" value="1"/>
</dbReference>
<gene>
    <name evidence="1" type="ORF">KIW84_012365</name>
</gene>
<evidence type="ECO:0008006" key="3">
    <source>
        <dbReference type="Google" id="ProtNLM"/>
    </source>
</evidence>
<evidence type="ECO:0000313" key="2">
    <source>
        <dbReference type="Proteomes" id="UP001058974"/>
    </source>
</evidence>
<keyword evidence="2" id="KW-1185">Reference proteome</keyword>
<organism evidence="1 2">
    <name type="scientific">Pisum sativum</name>
    <name type="common">Garden pea</name>
    <name type="synonym">Lathyrus oleraceus</name>
    <dbReference type="NCBI Taxonomy" id="3888"/>
    <lineage>
        <taxon>Eukaryota</taxon>
        <taxon>Viridiplantae</taxon>
        <taxon>Streptophyta</taxon>
        <taxon>Embryophyta</taxon>
        <taxon>Tracheophyta</taxon>
        <taxon>Spermatophyta</taxon>
        <taxon>Magnoliopsida</taxon>
        <taxon>eudicotyledons</taxon>
        <taxon>Gunneridae</taxon>
        <taxon>Pentapetalae</taxon>
        <taxon>rosids</taxon>
        <taxon>fabids</taxon>
        <taxon>Fabales</taxon>
        <taxon>Fabaceae</taxon>
        <taxon>Papilionoideae</taxon>
        <taxon>50 kb inversion clade</taxon>
        <taxon>NPAAA clade</taxon>
        <taxon>Hologalegina</taxon>
        <taxon>IRL clade</taxon>
        <taxon>Fabeae</taxon>
        <taxon>Lathyrus</taxon>
    </lineage>
</organism>